<comment type="caution">
    <text evidence="11">The sequence shown here is derived from an EMBL/GenBank/DDBJ whole genome shotgun (WGS) entry which is preliminary data.</text>
</comment>
<dbReference type="SUPFAM" id="SSF52172">
    <property type="entry name" value="CheY-like"/>
    <property type="match status" value="1"/>
</dbReference>
<dbReference type="CDD" id="cd16922">
    <property type="entry name" value="HATPase_EvgS-ArcB-TorS-like"/>
    <property type="match status" value="1"/>
</dbReference>
<dbReference type="InterPro" id="IPR004358">
    <property type="entry name" value="Sig_transdc_His_kin-like_C"/>
</dbReference>
<evidence type="ECO:0000256" key="4">
    <source>
        <dbReference type="ARBA" id="ARBA00022679"/>
    </source>
</evidence>
<dbReference type="Gene3D" id="3.40.50.2300">
    <property type="match status" value="1"/>
</dbReference>
<dbReference type="EC" id="2.7.13.3" evidence="2"/>
<dbReference type="Pfam" id="PF00512">
    <property type="entry name" value="HisKA"/>
    <property type="match status" value="1"/>
</dbReference>
<protein>
    <recommendedName>
        <fullName evidence="2">histidine kinase</fullName>
        <ecNumber evidence="2">2.7.13.3</ecNumber>
    </recommendedName>
</protein>
<keyword evidence="8" id="KW-0812">Transmembrane</keyword>
<evidence type="ECO:0000256" key="2">
    <source>
        <dbReference type="ARBA" id="ARBA00012438"/>
    </source>
</evidence>
<dbReference type="Pfam" id="PF02518">
    <property type="entry name" value="HATPase_c"/>
    <property type="match status" value="1"/>
</dbReference>
<dbReference type="CDD" id="cd19410">
    <property type="entry name" value="HK9-like_sensor"/>
    <property type="match status" value="1"/>
</dbReference>
<dbReference type="PROSITE" id="PS50110">
    <property type="entry name" value="RESPONSE_REGULATORY"/>
    <property type="match status" value="1"/>
</dbReference>
<comment type="catalytic activity">
    <reaction evidence="1">
        <text>ATP + protein L-histidine = ADP + protein N-phospho-L-histidine.</text>
        <dbReference type="EC" id="2.7.13.3"/>
    </reaction>
</comment>
<dbReference type="InterPro" id="IPR011006">
    <property type="entry name" value="CheY-like_superfamily"/>
</dbReference>
<dbReference type="HOGENOM" id="CLU_000445_114_15_6"/>
<dbReference type="STRING" id="207949.RED65_00630"/>
<evidence type="ECO:0000259" key="9">
    <source>
        <dbReference type="PROSITE" id="PS50109"/>
    </source>
</evidence>
<dbReference type="PANTHER" id="PTHR43047">
    <property type="entry name" value="TWO-COMPONENT HISTIDINE PROTEIN KINASE"/>
    <property type="match status" value="1"/>
</dbReference>
<gene>
    <name evidence="11" type="ORF">RED65_00630</name>
</gene>
<evidence type="ECO:0000256" key="5">
    <source>
        <dbReference type="ARBA" id="ARBA00022777"/>
    </source>
</evidence>
<keyword evidence="12" id="KW-1185">Reference proteome</keyword>
<dbReference type="AlphaFoldDB" id="Q1N558"/>
<dbReference type="InterPro" id="IPR003661">
    <property type="entry name" value="HisK_dim/P_dom"/>
</dbReference>
<dbReference type="OrthoDB" id="9810730at2"/>
<evidence type="ECO:0000313" key="12">
    <source>
        <dbReference type="Proteomes" id="UP000004263"/>
    </source>
</evidence>
<dbReference type="InterPro" id="IPR003594">
    <property type="entry name" value="HATPase_dom"/>
</dbReference>
<dbReference type="Pfam" id="PF05227">
    <property type="entry name" value="CHASE3"/>
    <property type="match status" value="1"/>
</dbReference>
<keyword evidence="8" id="KW-1133">Transmembrane helix</keyword>
<dbReference type="FunFam" id="3.30.565.10:FF:000010">
    <property type="entry name" value="Sensor histidine kinase RcsC"/>
    <property type="match status" value="1"/>
</dbReference>
<dbReference type="SMART" id="SM00388">
    <property type="entry name" value="HisKA"/>
    <property type="match status" value="1"/>
</dbReference>
<name>Q1N558_9GAMM</name>
<dbReference type="SUPFAM" id="SSF55874">
    <property type="entry name" value="ATPase domain of HSP90 chaperone/DNA topoisomerase II/histidine kinase"/>
    <property type="match status" value="1"/>
</dbReference>
<evidence type="ECO:0000256" key="7">
    <source>
        <dbReference type="PROSITE-ProRule" id="PRU00169"/>
    </source>
</evidence>
<proteinExistence type="predicted"/>
<dbReference type="PROSITE" id="PS50109">
    <property type="entry name" value="HIS_KIN"/>
    <property type="match status" value="1"/>
</dbReference>
<dbReference type="CDD" id="cd00082">
    <property type="entry name" value="HisKA"/>
    <property type="match status" value="1"/>
</dbReference>
<dbReference type="RefSeq" id="WP_007017604.1">
    <property type="nucleotide sequence ID" value="NZ_CH724114.1"/>
</dbReference>
<keyword evidence="5 11" id="KW-0418">Kinase</keyword>
<accession>Q1N558</accession>
<dbReference type="Gene3D" id="3.30.565.10">
    <property type="entry name" value="Histidine kinase-like ATPase, C-terminal domain"/>
    <property type="match status" value="1"/>
</dbReference>
<dbReference type="GO" id="GO:0000155">
    <property type="term" value="F:phosphorelay sensor kinase activity"/>
    <property type="evidence" value="ECO:0007669"/>
    <property type="project" value="InterPro"/>
</dbReference>
<dbReference type="Proteomes" id="UP000004263">
    <property type="component" value="Unassembled WGS sequence"/>
</dbReference>
<dbReference type="CDD" id="cd17546">
    <property type="entry name" value="REC_hyHK_CKI1_RcsC-like"/>
    <property type="match status" value="1"/>
</dbReference>
<dbReference type="Gene3D" id="1.10.287.130">
    <property type="match status" value="1"/>
</dbReference>
<dbReference type="InterPro" id="IPR007891">
    <property type="entry name" value="CHASE3"/>
</dbReference>
<evidence type="ECO:0000256" key="1">
    <source>
        <dbReference type="ARBA" id="ARBA00000085"/>
    </source>
</evidence>
<dbReference type="PANTHER" id="PTHR43047:SF78">
    <property type="entry name" value="SENSORY_REGULATORY PROTEIN RPFC"/>
    <property type="match status" value="1"/>
</dbReference>
<feature type="transmembrane region" description="Helical" evidence="8">
    <location>
        <begin position="6"/>
        <end position="27"/>
    </location>
</feature>
<dbReference type="SUPFAM" id="SSF47384">
    <property type="entry name" value="Homodimeric domain of signal transducing histidine kinase"/>
    <property type="match status" value="1"/>
</dbReference>
<dbReference type="Pfam" id="PF00072">
    <property type="entry name" value="Response_reg"/>
    <property type="match status" value="1"/>
</dbReference>
<keyword evidence="8" id="KW-0472">Membrane</keyword>
<evidence type="ECO:0000256" key="3">
    <source>
        <dbReference type="ARBA" id="ARBA00022553"/>
    </source>
</evidence>
<dbReference type="SMART" id="SM00387">
    <property type="entry name" value="HATPase_c"/>
    <property type="match status" value="1"/>
</dbReference>
<keyword evidence="6" id="KW-0902">Two-component regulatory system</keyword>
<evidence type="ECO:0000313" key="11">
    <source>
        <dbReference type="EMBL" id="EAT13220.1"/>
    </source>
</evidence>
<feature type="transmembrane region" description="Helical" evidence="8">
    <location>
        <begin position="182"/>
        <end position="202"/>
    </location>
</feature>
<dbReference type="SMART" id="SM00448">
    <property type="entry name" value="REC"/>
    <property type="match status" value="1"/>
</dbReference>
<feature type="domain" description="Histidine kinase" evidence="9">
    <location>
        <begin position="278"/>
        <end position="499"/>
    </location>
</feature>
<organism evidence="11 12">
    <name type="scientific">Bermanella marisrubri</name>
    <dbReference type="NCBI Taxonomy" id="207949"/>
    <lineage>
        <taxon>Bacteria</taxon>
        <taxon>Pseudomonadati</taxon>
        <taxon>Pseudomonadota</taxon>
        <taxon>Gammaproteobacteria</taxon>
        <taxon>Oceanospirillales</taxon>
        <taxon>Oceanospirillaceae</taxon>
        <taxon>Bermanella</taxon>
    </lineage>
</organism>
<dbReference type="EMBL" id="AAQH01000002">
    <property type="protein sequence ID" value="EAT13220.1"/>
    <property type="molecule type" value="Genomic_DNA"/>
</dbReference>
<keyword evidence="4" id="KW-0808">Transferase</keyword>
<feature type="modified residue" description="4-aspartylphosphate" evidence="7">
    <location>
        <position position="571"/>
    </location>
</feature>
<feature type="domain" description="Response regulatory" evidence="10">
    <location>
        <begin position="522"/>
        <end position="636"/>
    </location>
</feature>
<keyword evidence="3 7" id="KW-0597">Phosphoprotein</keyword>
<reference evidence="11 12" key="1">
    <citation type="submission" date="2006-03" db="EMBL/GenBank/DDBJ databases">
        <authorList>
            <person name="Pinhassi J."/>
            <person name="Pedros-Alio C."/>
            <person name="Ferriera S."/>
            <person name="Johnson J."/>
            <person name="Kravitz S."/>
            <person name="Halpern A."/>
            <person name="Remington K."/>
            <person name="Beeson K."/>
            <person name="Tran B."/>
            <person name="Rogers Y.-H."/>
            <person name="Friedman R."/>
            <person name="Venter J.C."/>
        </authorList>
    </citation>
    <scope>NUCLEOTIDE SEQUENCE [LARGE SCALE GENOMIC DNA]</scope>
    <source>
        <strain evidence="11 12">RED65</strain>
    </source>
</reference>
<evidence type="ECO:0000256" key="8">
    <source>
        <dbReference type="SAM" id="Phobius"/>
    </source>
</evidence>
<evidence type="ECO:0000259" key="10">
    <source>
        <dbReference type="PROSITE" id="PS50110"/>
    </source>
</evidence>
<dbReference type="InterPro" id="IPR036890">
    <property type="entry name" value="HATPase_C_sf"/>
</dbReference>
<evidence type="ECO:0000256" key="6">
    <source>
        <dbReference type="ARBA" id="ARBA00023012"/>
    </source>
</evidence>
<dbReference type="InterPro" id="IPR005467">
    <property type="entry name" value="His_kinase_dom"/>
</dbReference>
<dbReference type="PRINTS" id="PR00344">
    <property type="entry name" value="BCTRLSENSOR"/>
</dbReference>
<dbReference type="InterPro" id="IPR001789">
    <property type="entry name" value="Sig_transdc_resp-reg_receiver"/>
</dbReference>
<sequence>MSIRHGAFIVFAILLLASLLNTGIISYSQLQTDKQFGQLQRANHTLRQADLLISSLKDAETGQRGFLLTQNPSYLQPYFDGIATSRAYYDELTKLTQDTPNQVSKLQNVKKLIEKKLAELDQTIALSKQGKHEEALTVVNADHGKQFMASIRTEMESFIQREQALLVAQTRNYENMKKRVKLISLLTGAVVILLVITGAYILNRLAVMPLSKLLAKIEGFGTDKDEPAAAVKGFKEIARLSEAFDDADRKILNALNESRHAAKVAQDANRAKGDFLSNMSHEIRNPLNGIYGILQLLSKNEQLDSEARDLLSKAVYSTKSLGFIINDILDFSKIESRALRLEEMPFSFDQIVAQTQSEIGALAKEKSVKITSKPLAKDVDGWLGDPTRVKQILLNLLSNGVKFAKGGRVDINAWTEHLDGKIHLCFSVDDNGVGMDQETLSRLFNRFEQASASTSRRFGGSGLGLAITKALVEMMDGSIEVTSEIHKGTSVKVRLPLEHSDIQSPTQDLTGQIDAPSLEGKNILLVEDNDINQVVFESMMEQTGADIKVAVNGRQGIEFIEQSIPDLVFMDIFMPEMGGIEACQLIKEKYPNLPIVALTANVMEHEVRHYEEVGFDGCLGKPLDWNQLNLCLNRYFS</sequence>
<dbReference type="InterPro" id="IPR036097">
    <property type="entry name" value="HisK_dim/P_sf"/>
</dbReference>